<sequence>MTREASHVTEFPSQVLMDLAKSRPFRTKTKDGHFHVCFEKKLKQSAFNNFLLNHTPYRCSLLGEAITSEKMKRRAKRANKACITTESGSSTSVSLPKITQNFESFISSNDAPESNTRETVQEQGTTDLIDRENDAQNPSCAFLSCGAIAIEDSLQTAVPPSHTANRGSSRSRTLPLILNRQNSSCYLRRNVSKFKSLSKLPEKEHRFSKRMESVYSYRPKQSPNDEYTTVMEDGAKVTVKQRRLFIEVFMPRTS</sequence>
<gene>
    <name evidence="1" type="ORF">P5673_012790</name>
</gene>
<dbReference type="Proteomes" id="UP001249851">
    <property type="component" value="Unassembled WGS sequence"/>
</dbReference>
<keyword evidence="2" id="KW-1185">Reference proteome</keyword>
<dbReference type="AlphaFoldDB" id="A0AAD9QM45"/>
<comment type="caution">
    <text evidence="1">The sequence shown here is derived from an EMBL/GenBank/DDBJ whole genome shotgun (WGS) entry which is preliminary data.</text>
</comment>
<accession>A0AAD9QM45</accession>
<proteinExistence type="predicted"/>
<name>A0AAD9QM45_ACRCE</name>
<dbReference type="EMBL" id="JARQWQ010000024">
    <property type="protein sequence ID" value="KAK2563786.1"/>
    <property type="molecule type" value="Genomic_DNA"/>
</dbReference>
<evidence type="ECO:0000313" key="2">
    <source>
        <dbReference type="Proteomes" id="UP001249851"/>
    </source>
</evidence>
<reference evidence="1" key="1">
    <citation type="journal article" date="2023" name="G3 (Bethesda)">
        <title>Whole genome assembly and annotation of the endangered Caribbean coral Acropora cervicornis.</title>
        <authorList>
            <person name="Selwyn J.D."/>
            <person name="Vollmer S.V."/>
        </authorList>
    </citation>
    <scope>NUCLEOTIDE SEQUENCE</scope>
    <source>
        <strain evidence="1">K2</strain>
    </source>
</reference>
<evidence type="ECO:0000313" key="1">
    <source>
        <dbReference type="EMBL" id="KAK2563786.1"/>
    </source>
</evidence>
<reference evidence="1" key="2">
    <citation type="journal article" date="2023" name="Science">
        <title>Genomic signatures of disease resistance in endangered staghorn corals.</title>
        <authorList>
            <person name="Vollmer S.V."/>
            <person name="Selwyn J.D."/>
            <person name="Despard B.A."/>
            <person name="Roesel C.L."/>
        </authorList>
    </citation>
    <scope>NUCLEOTIDE SEQUENCE</scope>
    <source>
        <strain evidence="1">K2</strain>
    </source>
</reference>
<organism evidence="1 2">
    <name type="scientific">Acropora cervicornis</name>
    <name type="common">Staghorn coral</name>
    <dbReference type="NCBI Taxonomy" id="6130"/>
    <lineage>
        <taxon>Eukaryota</taxon>
        <taxon>Metazoa</taxon>
        <taxon>Cnidaria</taxon>
        <taxon>Anthozoa</taxon>
        <taxon>Hexacorallia</taxon>
        <taxon>Scleractinia</taxon>
        <taxon>Astrocoeniina</taxon>
        <taxon>Acroporidae</taxon>
        <taxon>Acropora</taxon>
    </lineage>
</organism>
<protein>
    <submittedName>
        <fullName evidence="1">Uncharacterized protein</fullName>
    </submittedName>
</protein>